<comment type="caution">
    <text evidence="1">The sequence shown here is derived from an EMBL/GenBank/DDBJ whole genome shotgun (WGS) entry which is preliminary data.</text>
</comment>
<protein>
    <recommendedName>
        <fullName evidence="3">Lipoprotein</fullName>
    </recommendedName>
</protein>
<evidence type="ECO:0008006" key="3">
    <source>
        <dbReference type="Google" id="ProtNLM"/>
    </source>
</evidence>
<dbReference type="PROSITE" id="PS51257">
    <property type="entry name" value="PROKAR_LIPOPROTEIN"/>
    <property type="match status" value="1"/>
</dbReference>
<proteinExistence type="predicted"/>
<keyword evidence="2" id="KW-1185">Reference proteome</keyword>
<dbReference type="RefSeq" id="WP_117953803.1">
    <property type="nucleotide sequence ID" value="NZ_QRAN01000007.1"/>
</dbReference>
<sequence>MRLAASLSRILGTVALVGLLAGCVNQTVNSNSLPPIDRAAANVPENQLLDVAIAIFDPGLDEYDGDEQIYPEVRKAESRYMPNLLSQAMQESGAWGAVRVVPDPQRISDLIVTGEILHSDGETLELSIEAVDSRGYQWLDKTYQGQASAYAYKATTRSTYDPFQAVYNNIANDLLKAMGRLRPKDRENVRLTTDLLFARSFSPDAFAGYLAKNPNGVYLVMRLPAENDPMLERIGTIRERDNMYVDTMQEYYNAFGVEMIGPYQEWRKLSYEEAIALQELQADARRRLIAGAVAVAAGIAGMTSSDSYSRSAGNVAVIGGGYLLKSGLEKRNEAQIHVQALEELGMSLEAEITPQVIDLEDRSVTLSGNVEEQYSQWRELLADIYAAEIGALETPGSAAPDTLPDQQ</sequence>
<dbReference type="OrthoDB" id="5487683at2"/>
<reference evidence="1 2" key="1">
    <citation type="submission" date="2018-07" db="EMBL/GenBank/DDBJ databases">
        <title>Halioglobus sp. genome submission.</title>
        <authorList>
            <person name="Ye M.-Q."/>
            <person name="Du Z.-J."/>
        </authorList>
    </citation>
    <scope>NUCLEOTIDE SEQUENCE [LARGE SCALE GENOMIC DNA]</scope>
    <source>
        <strain evidence="1 2">U0301</strain>
    </source>
</reference>
<evidence type="ECO:0000313" key="1">
    <source>
        <dbReference type="EMBL" id="RLQ22330.1"/>
    </source>
</evidence>
<dbReference type="EMBL" id="QRAN01000007">
    <property type="protein sequence ID" value="RLQ22330.1"/>
    <property type="molecule type" value="Genomic_DNA"/>
</dbReference>
<name>A0A3L7E0K9_9GAMM</name>
<dbReference type="Proteomes" id="UP000265509">
    <property type="component" value="Unassembled WGS sequence"/>
</dbReference>
<organism evidence="1 2">
    <name type="scientific">Seongchinamella sediminis</name>
    <dbReference type="NCBI Taxonomy" id="2283635"/>
    <lineage>
        <taxon>Bacteria</taxon>
        <taxon>Pseudomonadati</taxon>
        <taxon>Pseudomonadota</taxon>
        <taxon>Gammaproteobacteria</taxon>
        <taxon>Cellvibrionales</taxon>
        <taxon>Halieaceae</taxon>
        <taxon>Seongchinamella</taxon>
    </lineage>
</organism>
<evidence type="ECO:0000313" key="2">
    <source>
        <dbReference type="Proteomes" id="UP000265509"/>
    </source>
</evidence>
<dbReference type="AlphaFoldDB" id="A0A3L7E0K9"/>
<accession>A0A3L7E0K9</accession>
<gene>
    <name evidence="1" type="ORF">DWB85_08605</name>
</gene>